<dbReference type="AlphaFoldDB" id="A0A494TF82"/>
<evidence type="ECO:0000313" key="3">
    <source>
        <dbReference type="Proteomes" id="UP000276254"/>
    </source>
</evidence>
<evidence type="ECO:0000313" key="2">
    <source>
        <dbReference type="EMBL" id="AYJ85922.1"/>
    </source>
</evidence>
<reference evidence="2 3" key="1">
    <citation type="submission" date="2018-09" db="EMBL/GenBank/DDBJ databases">
        <title>Sphingomonas peninsula sp. nov., isolated from fildes peninsula, Antarctic soil.</title>
        <authorList>
            <person name="Yingchao G."/>
        </authorList>
    </citation>
    <scope>NUCLEOTIDE SEQUENCE [LARGE SCALE GENOMIC DNA]</scope>
    <source>
        <strain evidence="2 3">YZ-8</strain>
    </source>
</reference>
<gene>
    <name evidence="2" type="ORF">D3Y57_07970</name>
</gene>
<feature type="domain" description="RES" evidence="1">
    <location>
        <begin position="11"/>
        <end position="126"/>
    </location>
</feature>
<dbReference type="Pfam" id="PF08808">
    <property type="entry name" value="RES"/>
    <property type="match status" value="1"/>
</dbReference>
<dbReference type="EMBL" id="CP032829">
    <property type="protein sequence ID" value="AYJ85922.1"/>
    <property type="molecule type" value="Genomic_DNA"/>
</dbReference>
<name>A0A494TF82_SPHPE</name>
<evidence type="ECO:0000259" key="1">
    <source>
        <dbReference type="SMART" id="SM00953"/>
    </source>
</evidence>
<sequence length="138" mass="15306">MILWRISDHLTIDGRGGLRIGGRWHRVGTEIVYTAESSALAILEVLVHLEAPHIPRDYQLLRIEVPDALNTSAFSGDPAQSVSWGTNWAASGDSALAKVPSFVAPHAYNWLINPRHSDATGIVVADASRWPWDERLFR</sequence>
<dbReference type="KEGG" id="spha:D3Y57_07970"/>
<organism evidence="2 3">
    <name type="scientific">Sphingomonas paeninsulae</name>
    <dbReference type="NCBI Taxonomy" id="2319844"/>
    <lineage>
        <taxon>Bacteria</taxon>
        <taxon>Pseudomonadati</taxon>
        <taxon>Pseudomonadota</taxon>
        <taxon>Alphaproteobacteria</taxon>
        <taxon>Sphingomonadales</taxon>
        <taxon>Sphingomonadaceae</taxon>
        <taxon>Sphingomonas</taxon>
    </lineage>
</organism>
<proteinExistence type="predicted"/>
<dbReference type="OrthoDB" id="9789501at2"/>
<accession>A0A494TF82</accession>
<keyword evidence="3" id="KW-1185">Reference proteome</keyword>
<dbReference type="InterPro" id="IPR014914">
    <property type="entry name" value="RES_dom"/>
</dbReference>
<dbReference type="SMART" id="SM00953">
    <property type="entry name" value="RES"/>
    <property type="match status" value="1"/>
</dbReference>
<dbReference type="Proteomes" id="UP000276254">
    <property type="component" value="Chromosome"/>
</dbReference>
<dbReference type="RefSeq" id="WP_121152547.1">
    <property type="nucleotide sequence ID" value="NZ_CP032829.1"/>
</dbReference>
<protein>
    <submittedName>
        <fullName evidence="2">RES domain-containing protein</fullName>
    </submittedName>
</protein>